<dbReference type="SUPFAM" id="SSF57903">
    <property type="entry name" value="FYVE/PHD zinc finger"/>
    <property type="match status" value="1"/>
</dbReference>
<dbReference type="InterPro" id="IPR036885">
    <property type="entry name" value="SWIB_MDM2_dom_sf"/>
</dbReference>
<dbReference type="Gramene" id="arahy.Tifrunner.gnm2.ann2.Ah16g143600.1">
    <property type="protein sequence ID" value="arahy.Tifrunner.gnm2.ann2.Ah16g143600.1-CDS"/>
    <property type="gene ID" value="arahy.Tifrunner.gnm2.ann2.Ah16g143600"/>
</dbReference>
<dbReference type="Pfam" id="PF03126">
    <property type="entry name" value="Plus-3"/>
    <property type="match status" value="1"/>
</dbReference>
<evidence type="ECO:0000256" key="3">
    <source>
        <dbReference type="ARBA" id="ARBA00022833"/>
    </source>
</evidence>
<proteinExistence type="predicted"/>
<dbReference type="Proteomes" id="UP000289738">
    <property type="component" value="Chromosome B06"/>
</dbReference>
<feature type="region of interest" description="Disordered" evidence="4">
    <location>
        <begin position="519"/>
        <end position="545"/>
    </location>
</feature>
<evidence type="ECO:0000313" key="8">
    <source>
        <dbReference type="Proteomes" id="UP000289738"/>
    </source>
</evidence>
<dbReference type="InterPro" id="IPR011011">
    <property type="entry name" value="Znf_FYVE_PHD"/>
</dbReference>
<feature type="domain" description="DM2" evidence="6">
    <location>
        <begin position="212"/>
        <end position="295"/>
    </location>
</feature>
<evidence type="ECO:0000259" key="6">
    <source>
        <dbReference type="PROSITE" id="PS51925"/>
    </source>
</evidence>
<evidence type="ECO:0000256" key="4">
    <source>
        <dbReference type="SAM" id="MobiDB-lite"/>
    </source>
</evidence>
<dbReference type="Gene3D" id="3.90.70.200">
    <property type="entry name" value="Plus-3 domain"/>
    <property type="match status" value="1"/>
</dbReference>
<keyword evidence="3" id="KW-0862">Zinc</keyword>
<dbReference type="InterPro" id="IPR058668">
    <property type="entry name" value="NERD_dom"/>
</dbReference>
<dbReference type="Pfam" id="PF25980">
    <property type="entry name" value="NERD_plant"/>
    <property type="match status" value="1"/>
</dbReference>
<dbReference type="EMBL" id="SDMP01000016">
    <property type="protein sequence ID" value="RYR02494.1"/>
    <property type="molecule type" value="Genomic_DNA"/>
</dbReference>
<evidence type="ECO:0000256" key="2">
    <source>
        <dbReference type="ARBA" id="ARBA00022771"/>
    </source>
</evidence>
<evidence type="ECO:0000256" key="1">
    <source>
        <dbReference type="ARBA" id="ARBA00022723"/>
    </source>
</evidence>
<keyword evidence="2" id="KW-0863">Zinc-finger</keyword>
<dbReference type="SUPFAM" id="SSF47592">
    <property type="entry name" value="SWIB/MDM2 domain"/>
    <property type="match status" value="1"/>
</dbReference>
<evidence type="ECO:0000259" key="5">
    <source>
        <dbReference type="PROSITE" id="PS51360"/>
    </source>
</evidence>
<dbReference type="SMART" id="SM00719">
    <property type="entry name" value="Plus3"/>
    <property type="match status" value="1"/>
</dbReference>
<accession>A0A444YKR4</accession>
<dbReference type="STRING" id="3818.A0A444YKR4"/>
<name>A0A444YKR4_ARAHY</name>
<dbReference type="OrthoDB" id="1870062at2759"/>
<comment type="caution">
    <text evidence="7">The sequence shown here is derived from an EMBL/GenBank/DDBJ whole genome shotgun (WGS) entry which is preliminary data.</text>
</comment>
<dbReference type="InterPro" id="IPR013083">
    <property type="entry name" value="Znf_RING/FYVE/PHD"/>
</dbReference>
<dbReference type="Pfam" id="PF02201">
    <property type="entry name" value="SWIB"/>
    <property type="match status" value="1"/>
</dbReference>
<sequence>MSNNSTNGGKKRKLCPPKESEDWCFECKDGGEVIVCDRRNCVKVYHSYCVPVTPEKDKSWICAWHYCFECKESAKFYCLGCPNALCKECLASSEFITVKGDKGLCCNCAPLVKIIEQNLDRDSQGNKISVDGRDTYEGLFKEYWEIIKLNEGLTSDDISAAQTNYNKMVKNSPDQSKVIDVDKESQNDSMSSDGNEAFMYKHNSTKRKQSSSLEFMGWGSKPLLSFLASIGKFSTEPLSQWDIRTLVCEYIEKNNLYLSQDKRKFLLDEKLFPIFGKKVMSKNQIYPLLELHFAEKSGDRDGEENNYEIISTPPDKGLSAQTSCRERRLSSSKGKLQLEKEDLSIKASRFASISASNIRLIYLRQRLVLELSKQLESFMGKVVGALVRVKMDSSDCMQTRSYHLVRVTGVVLEDDVKRILLQVSFMSKAIPISELSDNDFTEQECEDLRLKVKANLLQKLTVVELQEKAKSLHEDITKHWIATRLTYLQNQIDRANLRGRQREKFALLDEREELQQPWKQEELLKRVPSVSPEFTTEPHNDPEEN</sequence>
<evidence type="ECO:0000313" key="7">
    <source>
        <dbReference type="EMBL" id="RYR02494.1"/>
    </source>
</evidence>
<dbReference type="CDD" id="cd19757">
    <property type="entry name" value="Bbox1"/>
    <property type="match status" value="1"/>
</dbReference>
<dbReference type="AlphaFoldDB" id="A0A444YKR4"/>
<reference evidence="7 8" key="1">
    <citation type="submission" date="2019-01" db="EMBL/GenBank/DDBJ databases">
        <title>Sequencing of cultivated peanut Arachis hypogaea provides insights into genome evolution and oil improvement.</title>
        <authorList>
            <person name="Chen X."/>
        </authorList>
    </citation>
    <scope>NUCLEOTIDE SEQUENCE [LARGE SCALE GENOMIC DNA]</scope>
    <source>
        <strain evidence="8">cv. Fuhuasheng</strain>
        <tissue evidence="7">Leaves</tissue>
    </source>
</reference>
<dbReference type="GO" id="GO:0008270">
    <property type="term" value="F:zinc ion binding"/>
    <property type="evidence" value="ECO:0007669"/>
    <property type="project" value="UniProtKB-KW"/>
</dbReference>
<dbReference type="SUPFAM" id="SSF159042">
    <property type="entry name" value="Plus3-like"/>
    <property type="match status" value="1"/>
</dbReference>
<dbReference type="PROSITE" id="PS51360">
    <property type="entry name" value="PLUS3"/>
    <property type="match status" value="1"/>
</dbReference>
<dbReference type="CDD" id="cd10567">
    <property type="entry name" value="SWIB-MDM2_like"/>
    <property type="match status" value="1"/>
</dbReference>
<feature type="region of interest" description="Disordered" evidence="4">
    <location>
        <begin position="300"/>
        <end position="324"/>
    </location>
</feature>
<dbReference type="InterPro" id="IPR003121">
    <property type="entry name" value="SWIB_MDM2_domain"/>
</dbReference>
<dbReference type="PANTHER" id="PTHR46851:SF22">
    <property type="entry name" value="ZINC ION BINDING _ DNA BINDING PROTEIN"/>
    <property type="match status" value="1"/>
</dbReference>
<dbReference type="InterPro" id="IPR045894">
    <property type="entry name" value="At5g08430-like"/>
</dbReference>
<keyword evidence="1" id="KW-0479">Metal-binding</keyword>
<dbReference type="Gene3D" id="1.10.245.10">
    <property type="entry name" value="SWIB/MDM2 domain"/>
    <property type="match status" value="1"/>
</dbReference>
<dbReference type="InterPro" id="IPR004343">
    <property type="entry name" value="Plus-3_dom"/>
</dbReference>
<keyword evidence="8" id="KW-1185">Reference proteome</keyword>
<dbReference type="PANTHER" id="PTHR46851">
    <property type="entry name" value="OS01G0884500 PROTEIN"/>
    <property type="match status" value="1"/>
</dbReference>
<dbReference type="InterPro" id="IPR001965">
    <property type="entry name" value="Znf_PHD"/>
</dbReference>
<dbReference type="InterPro" id="IPR036128">
    <property type="entry name" value="Plus3-like_sf"/>
</dbReference>
<gene>
    <name evidence="7" type="ORF">Ahy_B06g081280</name>
</gene>
<protein>
    <submittedName>
        <fullName evidence="7">Uncharacterized protein</fullName>
    </submittedName>
</protein>
<dbReference type="SMART" id="SM00249">
    <property type="entry name" value="PHD"/>
    <property type="match status" value="1"/>
</dbReference>
<dbReference type="GO" id="GO:0003677">
    <property type="term" value="F:DNA binding"/>
    <property type="evidence" value="ECO:0007669"/>
    <property type="project" value="InterPro"/>
</dbReference>
<organism evidence="7 8">
    <name type="scientific">Arachis hypogaea</name>
    <name type="common">Peanut</name>
    <dbReference type="NCBI Taxonomy" id="3818"/>
    <lineage>
        <taxon>Eukaryota</taxon>
        <taxon>Viridiplantae</taxon>
        <taxon>Streptophyta</taxon>
        <taxon>Embryophyta</taxon>
        <taxon>Tracheophyta</taxon>
        <taxon>Spermatophyta</taxon>
        <taxon>Magnoliopsida</taxon>
        <taxon>eudicotyledons</taxon>
        <taxon>Gunneridae</taxon>
        <taxon>Pentapetalae</taxon>
        <taxon>rosids</taxon>
        <taxon>fabids</taxon>
        <taxon>Fabales</taxon>
        <taxon>Fabaceae</taxon>
        <taxon>Papilionoideae</taxon>
        <taxon>50 kb inversion clade</taxon>
        <taxon>dalbergioids sensu lato</taxon>
        <taxon>Dalbergieae</taxon>
        <taxon>Pterocarpus clade</taxon>
        <taxon>Arachis</taxon>
    </lineage>
</organism>
<dbReference type="Gene3D" id="3.30.40.10">
    <property type="entry name" value="Zinc/RING finger domain, C3HC4 (zinc finger)"/>
    <property type="match status" value="1"/>
</dbReference>
<feature type="compositionally biased region" description="Basic and acidic residues" evidence="4">
    <location>
        <begin position="536"/>
        <end position="545"/>
    </location>
</feature>
<feature type="domain" description="Plus3" evidence="5">
    <location>
        <begin position="352"/>
        <end position="477"/>
    </location>
</feature>
<dbReference type="PROSITE" id="PS51925">
    <property type="entry name" value="SWIB_MDM2"/>
    <property type="match status" value="1"/>
</dbReference>
<dbReference type="CDD" id="cd15568">
    <property type="entry name" value="PHD5_NSD"/>
    <property type="match status" value="1"/>
</dbReference>